<evidence type="ECO:0000256" key="3">
    <source>
        <dbReference type="SAM" id="Phobius"/>
    </source>
</evidence>
<name>A0ABT7IGK7_9GAMM</name>
<dbReference type="Gene3D" id="2.60.40.2380">
    <property type="match status" value="1"/>
</dbReference>
<dbReference type="NCBIfam" id="TIGR00254">
    <property type="entry name" value="GGDEF"/>
    <property type="match status" value="1"/>
</dbReference>
<dbReference type="PANTHER" id="PTHR45138:SF9">
    <property type="entry name" value="DIGUANYLATE CYCLASE DGCM-RELATED"/>
    <property type="match status" value="1"/>
</dbReference>
<dbReference type="Pfam" id="PF00990">
    <property type="entry name" value="GGDEF"/>
    <property type="match status" value="1"/>
</dbReference>
<evidence type="ECO:0000256" key="2">
    <source>
        <dbReference type="ARBA" id="ARBA00034247"/>
    </source>
</evidence>
<dbReference type="EMBL" id="JASSVS010000012">
    <property type="protein sequence ID" value="MDL0433295.1"/>
    <property type="molecule type" value="Genomic_DNA"/>
</dbReference>
<dbReference type="InterPro" id="IPR011623">
    <property type="entry name" value="7TMR_DISM_rcpt_extracell_dom1"/>
</dbReference>
<feature type="transmembrane region" description="Helical" evidence="3">
    <location>
        <begin position="362"/>
        <end position="383"/>
    </location>
</feature>
<protein>
    <recommendedName>
        <fullName evidence="1">diguanylate cyclase</fullName>
        <ecNumber evidence="1">2.7.7.65</ecNumber>
    </recommendedName>
</protein>
<keyword evidence="3" id="KW-0472">Membrane</keyword>
<evidence type="ECO:0000256" key="1">
    <source>
        <dbReference type="ARBA" id="ARBA00012528"/>
    </source>
</evidence>
<dbReference type="InterPro" id="IPR029787">
    <property type="entry name" value="Nucleotide_cyclase"/>
</dbReference>
<proteinExistence type="predicted"/>
<feature type="signal peptide" evidence="4">
    <location>
        <begin position="1"/>
        <end position="22"/>
    </location>
</feature>
<comment type="catalytic activity">
    <reaction evidence="2">
        <text>2 GTP = 3',3'-c-di-GMP + 2 diphosphate</text>
        <dbReference type="Rhea" id="RHEA:24898"/>
        <dbReference type="ChEBI" id="CHEBI:33019"/>
        <dbReference type="ChEBI" id="CHEBI:37565"/>
        <dbReference type="ChEBI" id="CHEBI:58805"/>
        <dbReference type="EC" id="2.7.7.65"/>
    </reaction>
</comment>
<feature type="transmembrane region" description="Helical" evidence="3">
    <location>
        <begin position="303"/>
        <end position="322"/>
    </location>
</feature>
<dbReference type="SUPFAM" id="SSF55073">
    <property type="entry name" value="Nucleotide cyclase"/>
    <property type="match status" value="1"/>
</dbReference>
<dbReference type="Pfam" id="PF07695">
    <property type="entry name" value="7TMR-DISM_7TM"/>
    <property type="match status" value="1"/>
</dbReference>
<dbReference type="EC" id="2.7.7.65" evidence="1"/>
<dbReference type="Pfam" id="PF07696">
    <property type="entry name" value="7TMR-DISMED2"/>
    <property type="match status" value="1"/>
</dbReference>
<keyword evidence="4" id="KW-0732">Signal</keyword>
<sequence length="568" mass="63377">MPPHRAVLCFFFLWIAGISAQASPVALDLSQQGGQLTDFTVEYFIDDFQSLDYEAIHKQAFRETTSTTTLGTRATVTWYRVALHNPGAESRSLFLHLPKAYHVRSIDVFEERADNLVDQASVDLNDASDHPLMYRGTVVYPFTVPSGETTSLYVRSHVYSHQWFSLKIYDDEQSRKALVGGHLDIALLVGMMLALVFYNGLLYFATSKKENIFYSLYLISGLVWIALSYGLIAKAFNAYGDAVFVLNLSLITMPIFLILFMMAIFETRKFYPTEHRILQGMLALLVVTFSYGLFDIAMALKPASSLAALMMVVTFSVSISLFRKGHPLVKFFLVGHTFFVVFNGFAVIYYKGLIEPSYINSHGVGIGIVLEALTLAFIISYRIKVLEDIRSRQGELKRQAATDPLTRLYNRRHFMTEGEYMVEQARAAGQSLSVIALDIDHFKAVNDTHGHNIGDLVLMNMADIFRQFSRDQDLVARFGGEEFVILLPGADYAEARGYAERIRKAVQAQSVEGVDGSGVRVTVSLGLTEVNAAMESVESAVNRADKALYEAKASGRNCVCYFEAVACG</sequence>
<accession>A0ABT7IGK7</accession>
<organism evidence="6 7">
    <name type="scientific">Marinobacter azerbaijanicus</name>
    <dbReference type="NCBI Taxonomy" id="3050455"/>
    <lineage>
        <taxon>Bacteria</taxon>
        <taxon>Pseudomonadati</taxon>
        <taxon>Pseudomonadota</taxon>
        <taxon>Gammaproteobacteria</taxon>
        <taxon>Pseudomonadales</taxon>
        <taxon>Marinobacteraceae</taxon>
        <taxon>Marinobacter</taxon>
    </lineage>
</organism>
<dbReference type="CDD" id="cd01949">
    <property type="entry name" value="GGDEF"/>
    <property type="match status" value="1"/>
</dbReference>
<evidence type="ECO:0000259" key="5">
    <source>
        <dbReference type="PROSITE" id="PS50887"/>
    </source>
</evidence>
<feature type="domain" description="GGDEF" evidence="5">
    <location>
        <begin position="430"/>
        <end position="564"/>
    </location>
</feature>
<gene>
    <name evidence="6" type="ORF">QPM17_19330</name>
</gene>
<keyword evidence="6" id="KW-0548">Nucleotidyltransferase</keyword>
<dbReference type="InterPro" id="IPR043128">
    <property type="entry name" value="Rev_trsase/Diguanyl_cyclase"/>
</dbReference>
<evidence type="ECO:0000313" key="7">
    <source>
        <dbReference type="Proteomes" id="UP001227964"/>
    </source>
</evidence>
<dbReference type="GO" id="GO:0052621">
    <property type="term" value="F:diguanylate cyclase activity"/>
    <property type="evidence" value="ECO:0007669"/>
    <property type="project" value="UniProtKB-EC"/>
</dbReference>
<feature type="transmembrane region" description="Helical" evidence="3">
    <location>
        <begin position="212"/>
        <end position="232"/>
    </location>
</feature>
<keyword evidence="7" id="KW-1185">Reference proteome</keyword>
<feature type="chain" id="PRO_5046390794" description="diguanylate cyclase" evidence="4">
    <location>
        <begin position="23"/>
        <end position="568"/>
    </location>
</feature>
<dbReference type="Gene3D" id="3.30.70.270">
    <property type="match status" value="1"/>
</dbReference>
<feature type="transmembrane region" description="Helical" evidence="3">
    <location>
        <begin position="329"/>
        <end position="350"/>
    </location>
</feature>
<feature type="transmembrane region" description="Helical" evidence="3">
    <location>
        <begin position="277"/>
        <end position="297"/>
    </location>
</feature>
<dbReference type="PANTHER" id="PTHR45138">
    <property type="entry name" value="REGULATORY COMPONENTS OF SENSORY TRANSDUCTION SYSTEM"/>
    <property type="match status" value="1"/>
</dbReference>
<comment type="caution">
    <text evidence="6">The sequence shown here is derived from an EMBL/GenBank/DDBJ whole genome shotgun (WGS) entry which is preliminary data.</text>
</comment>
<dbReference type="RefSeq" id="WP_285392971.1">
    <property type="nucleotide sequence ID" value="NZ_JASSVS010000012.1"/>
</dbReference>
<dbReference type="InterPro" id="IPR050469">
    <property type="entry name" value="Diguanylate_Cyclase"/>
</dbReference>
<dbReference type="InterPro" id="IPR011622">
    <property type="entry name" value="7TMR_DISM_rcpt_extracell_dom2"/>
</dbReference>
<dbReference type="PROSITE" id="PS50887">
    <property type="entry name" value="GGDEF"/>
    <property type="match status" value="1"/>
</dbReference>
<feature type="transmembrane region" description="Helical" evidence="3">
    <location>
        <begin position="185"/>
        <end position="205"/>
    </location>
</feature>
<feature type="transmembrane region" description="Helical" evidence="3">
    <location>
        <begin position="244"/>
        <end position="265"/>
    </location>
</feature>
<evidence type="ECO:0000313" key="6">
    <source>
        <dbReference type="EMBL" id="MDL0433295.1"/>
    </source>
</evidence>
<keyword evidence="3" id="KW-0812">Transmembrane</keyword>
<dbReference type="Proteomes" id="UP001227964">
    <property type="component" value="Unassembled WGS sequence"/>
</dbReference>
<dbReference type="InterPro" id="IPR000160">
    <property type="entry name" value="GGDEF_dom"/>
</dbReference>
<evidence type="ECO:0000256" key="4">
    <source>
        <dbReference type="SAM" id="SignalP"/>
    </source>
</evidence>
<dbReference type="SMART" id="SM00267">
    <property type="entry name" value="GGDEF"/>
    <property type="match status" value="1"/>
</dbReference>
<reference evidence="6 7" key="1">
    <citation type="submission" date="2023-06" db="EMBL/GenBank/DDBJ databases">
        <title>Marinobacter azerbaijanicus a moderately halophilic, isolated from Urmia Lake in Azerbaijan region of Iran.</title>
        <authorList>
            <person name="Sanchez-Porro C."/>
            <person name="Aghdam E.M."/>
            <person name="Saheb S.M."/>
            <person name="Tarhriz V."/>
            <person name="Kazemi E."/>
            <person name="Ammozegar M.A."/>
            <person name="Ventosa A."/>
            <person name="Hejazi M.S."/>
        </authorList>
    </citation>
    <scope>NUCLEOTIDE SEQUENCE [LARGE SCALE GENOMIC DNA]</scope>
    <source>
        <strain evidence="6 7">TBZ242</strain>
    </source>
</reference>
<keyword evidence="6" id="KW-0808">Transferase</keyword>
<keyword evidence="3" id="KW-1133">Transmembrane helix</keyword>